<dbReference type="AlphaFoldDB" id="A0A1A5PUL4"/>
<dbReference type="Proteomes" id="UP000093737">
    <property type="component" value="Unassembled WGS sequence"/>
</dbReference>
<name>A0A1A5PUL4_RHILI</name>
<evidence type="ECO:0000313" key="1">
    <source>
        <dbReference type="EMBL" id="OBP80061.1"/>
    </source>
</evidence>
<evidence type="ECO:0000313" key="3">
    <source>
        <dbReference type="Proteomes" id="UP000093737"/>
    </source>
</evidence>
<reference evidence="4" key="2">
    <citation type="submission" date="2016-06" db="EMBL/GenBank/DDBJ databases">
        <title>NZP2037 Pacbio-Illumina hybrid assembly.</title>
        <authorList>
            <person name="Ramsay J.P."/>
        </authorList>
    </citation>
    <scope>NUCLEOTIDE SEQUENCE [LARGE SCALE GENOMIC DNA]</scope>
    <source>
        <strain evidence="4">R7ANS::ICEMlSym2042</strain>
    </source>
</reference>
<dbReference type="Proteomes" id="UP000093748">
    <property type="component" value="Unassembled WGS sequence"/>
</dbReference>
<evidence type="ECO:0000313" key="4">
    <source>
        <dbReference type="Proteomes" id="UP000093748"/>
    </source>
</evidence>
<gene>
    <name evidence="2" type="ORF">A8145_26130</name>
    <name evidence="1" type="ORF">BAE39_27510</name>
</gene>
<evidence type="ECO:0000313" key="2">
    <source>
        <dbReference type="EMBL" id="OBQ59120.1"/>
    </source>
</evidence>
<comment type="caution">
    <text evidence="1">The sequence shown here is derived from an EMBL/GenBank/DDBJ whole genome shotgun (WGS) entry which is preliminary data.</text>
</comment>
<protein>
    <submittedName>
        <fullName evidence="1">Uncharacterized protein</fullName>
    </submittedName>
</protein>
<reference evidence="2 3" key="1">
    <citation type="submission" date="2016-05" db="EMBL/GenBank/DDBJ databases">
        <authorList>
            <person name="Ramsay J.P."/>
        </authorList>
    </citation>
    <scope>NUCLEOTIDE SEQUENCE [LARGE SCALE GENOMIC DNA]</scope>
    <source>
        <strain evidence="2 3">NZP2042</strain>
    </source>
</reference>
<dbReference type="EMBL" id="LZTJ01000002">
    <property type="protein sequence ID" value="OBP80061.1"/>
    <property type="molecule type" value="Genomic_DNA"/>
</dbReference>
<reference evidence="1" key="3">
    <citation type="submission" date="2016-06" db="EMBL/GenBank/DDBJ databases">
        <authorList>
            <person name="Kjaerup R.B."/>
            <person name="Dalgaard T.S."/>
            <person name="Juul-Madsen H.R."/>
        </authorList>
    </citation>
    <scope>NUCLEOTIDE SEQUENCE</scope>
    <source>
        <strain evidence="1">R7ANS::ICEMlSym2042</strain>
    </source>
</reference>
<sequence length="66" mass="7305">MSMGHRVDRLLQVRARTLKTSNRIAAAAIFDANLAVDEDVTVHDVFKVGHRSIYVELAWPGRTSAA</sequence>
<accession>A0A1A5PUL4</accession>
<organism evidence="1 4">
    <name type="scientific">Rhizobium loti</name>
    <name type="common">Mesorhizobium loti</name>
    <dbReference type="NCBI Taxonomy" id="381"/>
    <lineage>
        <taxon>Bacteria</taxon>
        <taxon>Pseudomonadati</taxon>
        <taxon>Pseudomonadota</taxon>
        <taxon>Alphaproteobacteria</taxon>
        <taxon>Hyphomicrobiales</taxon>
        <taxon>Phyllobacteriaceae</taxon>
        <taxon>Mesorhizobium</taxon>
    </lineage>
</organism>
<dbReference type="EMBL" id="LYTK01000023">
    <property type="protein sequence ID" value="OBQ59120.1"/>
    <property type="molecule type" value="Genomic_DNA"/>
</dbReference>
<proteinExistence type="predicted"/>